<reference evidence="2" key="1">
    <citation type="journal article" date="2023" name="Mol. Phylogenet. Evol.">
        <title>Genome-scale phylogeny and comparative genomics of the fungal order Sordariales.</title>
        <authorList>
            <person name="Hensen N."/>
            <person name="Bonometti L."/>
            <person name="Westerberg I."/>
            <person name="Brannstrom I.O."/>
            <person name="Guillou S."/>
            <person name="Cros-Aarteil S."/>
            <person name="Calhoun S."/>
            <person name="Haridas S."/>
            <person name="Kuo A."/>
            <person name="Mondo S."/>
            <person name="Pangilinan J."/>
            <person name="Riley R."/>
            <person name="LaButti K."/>
            <person name="Andreopoulos B."/>
            <person name="Lipzen A."/>
            <person name="Chen C."/>
            <person name="Yan M."/>
            <person name="Daum C."/>
            <person name="Ng V."/>
            <person name="Clum A."/>
            <person name="Steindorff A."/>
            <person name="Ohm R.A."/>
            <person name="Martin F."/>
            <person name="Silar P."/>
            <person name="Natvig D.O."/>
            <person name="Lalanne C."/>
            <person name="Gautier V."/>
            <person name="Ament-Velasquez S.L."/>
            <person name="Kruys A."/>
            <person name="Hutchinson M.I."/>
            <person name="Powell A.J."/>
            <person name="Barry K."/>
            <person name="Miller A.N."/>
            <person name="Grigoriev I.V."/>
            <person name="Debuchy R."/>
            <person name="Gladieux P."/>
            <person name="Hiltunen Thoren M."/>
            <person name="Johannesson H."/>
        </authorList>
    </citation>
    <scope>NUCLEOTIDE SEQUENCE</scope>
    <source>
        <strain evidence="2">CBS 103.79</strain>
    </source>
</reference>
<reference evidence="2" key="2">
    <citation type="submission" date="2023-05" db="EMBL/GenBank/DDBJ databases">
        <authorList>
            <consortium name="Lawrence Berkeley National Laboratory"/>
            <person name="Steindorff A."/>
            <person name="Hensen N."/>
            <person name="Bonometti L."/>
            <person name="Westerberg I."/>
            <person name="Brannstrom I.O."/>
            <person name="Guillou S."/>
            <person name="Cros-Aarteil S."/>
            <person name="Calhoun S."/>
            <person name="Haridas S."/>
            <person name="Kuo A."/>
            <person name="Mondo S."/>
            <person name="Pangilinan J."/>
            <person name="Riley R."/>
            <person name="Labutti K."/>
            <person name="Andreopoulos B."/>
            <person name="Lipzen A."/>
            <person name="Chen C."/>
            <person name="Yanf M."/>
            <person name="Daum C."/>
            <person name="Ng V."/>
            <person name="Clum A."/>
            <person name="Ohm R."/>
            <person name="Martin F."/>
            <person name="Silar P."/>
            <person name="Natvig D."/>
            <person name="Lalanne C."/>
            <person name="Gautier V."/>
            <person name="Ament-Velasquez S.L."/>
            <person name="Kruys A."/>
            <person name="Hutchinson M.I."/>
            <person name="Powell A.J."/>
            <person name="Barry K."/>
            <person name="Miller A.N."/>
            <person name="Grigoriev I.V."/>
            <person name="Debuchy R."/>
            <person name="Gladieux P."/>
            <person name="Thoren M.H."/>
            <person name="Johannesson H."/>
        </authorList>
    </citation>
    <scope>NUCLEOTIDE SEQUENCE</scope>
    <source>
        <strain evidence="2">CBS 103.79</strain>
    </source>
</reference>
<accession>A0AAN6MNY7</accession>
<name>A0AAN6MNY7_9PEZI</name>
<dbReference type="InterPro" id="IPR016072">
    <property type="entry name" value="Skp1_comp_dimer"/>
</dbReference>
<evidence type="ECO:0000313" key="3">
    <source>
        <dbReference type="Proteomes" id="UP001303889"/>
    </source>
</evidence>
<dbReference type="Pfam" id="PF01466">
    <property type="entry name" value="Skp1"/>
    <property type="match status" value="1"/>
</dbReference>
<dbReference type="AlphaFoldDB" id="A0AAN6MNY7"/>
<protein>
    <submittedName>
        <fullName evidence="2">Skp1 family, dimerization domain-containing protein</fullName>
    </submittedName>
</protein>
<dbReference type="EMBL" id="MU855398">
    <property type="protein sequence ID" value="KAK3904420.1"/>
    <property type="molecule type" value="Genomic_DNA"/>
</dbReference>
<evidence type="ECO:0000313" key="2">
    <source>
        <dbReference type="EMBL" id="KAK3904420.1"/>
    </source>
</evidence>
<proteinExistence type="predicted"/>
<dbReference type="Gene3D" id="3.30.710.10">
    <property type="entry name" value="Potassium Channel Kv1.1, Chain A"/>
    <property type="match status" value="1"/>
</dbReference>
<dbReference type="InterPro" id="IPR016897">
    <property type="entry name" value="SKP1"/>
</dbReference>
<dbReference type="InterPro" id="IPR011333">
    <property type="entry name" value="SKP1/BTB/POZ_sf"/>
</dbReference>
<gene>
    <name evidence="2" type="ORF">C8A05DRAFT_31792</name>
</gene>
<evidence type="ECO:0000259" key="1">
    <source>
        <dbReference type="Pfam" id="PF01466"/>
    </source>
</evidence>
<dbReference type="PANTHER" id="PTHR11165">
    <property type="entry name" value="SKP1"/>
    <property type="match status" value="1"/>
</dbReference>
<comment type="caution">
    <text evidence="2">The sequence shown here is derived from an EMBL/GenBank/DDBJ whole genome shotgun (WGS) entry which is preliminary data.</text>
</comment>
<sequence length="131" mass="14544">MLLRDFDPADLARGAIPISVDEDASKASDEIVAGNDRIPVAPLVAVWDQQFFGALEPDMLGEILVATNYLEIKPMYDIACQMVVNVICSRNTVEMRTILNIQSDLTGEQEHAIRSEPMRVFKLHDLLSGDN</sequence>
<organism evidence="2 3">
    <name type="scientific">Staphylotrichum tortipilum</name>
    <dbReference type="NCBI Taxonomy" id="2831512"/>
    <lineage>
        <taxon>Eukaryota</taxon>
        <taxon>Fungi</taxon>
        <taxon>Dikarya</taxon>
        <taxon>Ascomycota</taxon>
        <taxon>Pezizomycotina</taxon>
        <taxon>Sordariomycetes</taxon>
        <taxon>Sordariomycetidae</taxon>
        <taxon>Sordariales</taxon>
        <taxon>Chaetomiaceae</taxon>
        <taxon>Staphylotrichum</taxon>
    </lineage>
</organism>
<feature type="domain" description="SKP1 component dimerisation" evidence="1">
    <location>
        <begin position="73"/>
        <end position="116"/>
    </location>
</feature>
<keyword evidence="3" id="KW-1185">Reference proteome</keyword>
<dbReference type="SUPFAM" id="SSF81382">
    <property type="entry name" value="Skp1 dimerisation domain-like"/>
    <property type="match status" value="1"/>
</dbReference>
<dbReference type="Proteomes" id="UP001303889">
    <property type="component" value="Unassembled WGS sequence"/>
</dbReference>
<dbReference type="InterPro" id="IPR036296">
    <property type="entry name" value="SKP1-like_dim_sf"/>
</dbReference>
<dbReference type="GO" id="GO:0006511">
    <property type="term" value="P:ubiquitin-dependent protein catabolic process"/>
    <property type="evidence" value="ECO:0007669"/>
    <property type="project" value="InterPro"/>
</dbReference>